<dbReference type="EMBL" id="GBXM01067946">
    <property type="protein sequence ID" value="JAH40631.1"/>
    <property type="molecule type" value="Transcribed_RNA"/>
</dbReference>
<evidence type="ECO:0000313" key="1">
    <source>
        <dbReference type="EMBL" id="JAH40631.1"/>
    </source>
</evidence>
<proteinExistence type="predicted"/>
<dbReference type="AlphaFoldDB" id="A0A0E9SH61"/>
<reference evidence="1" key="1">
    <citation type="submission" date="2014-11" db="EMBL/GenBank/DDBJ databases">
        <authorList>
            <person name="Amaro Gonzalez C."/>
        </authorList>
    </citation>
    <scope>NUCLEOTIDE SEQUENCE</scope>
</reference>
<organism evidence="1">
    <name type="scientific">Anguilla anguilla</name>
    <name type="common">European freshwater eel</name>
    <name type="synonym">Muraena anguilla</name>
    <dbReference type="NCBI Taxonomy" id="7936"/>
    <lineage>
        <taxon>Eukaryota</taxon>
        <taxon>Metazoa</taxon>
        <taxon>Chordata</taxon>
        <taxon>Craniata</taxon>
        <taxon>Vertebrata</taxon>
        <taxon>Euteleostomi</taxon>
        <taxon>Actinopterygii</taxon>
        <taxon>Neopterygii</taxon>
        <taxon>Teleostei</taxon>
        <taxon>Anguilliformes</taxon>
        <taxon>Anguillidae</taxon>
        <taxon>Anguilla</taxon>
    </lineage>
</organism>
<name>A0A0E9SH61_ANGAN</name>
<accession>A0A0E9SH61</accession>
<protein>
    <submittedName>
        <fullName evidence="1">Uncharacterized protein</fullName>
    </submittedName>
</protein>
<reference evidence="1" key="2">
    <citation type="journal article" date="2015" name="Fish Shellfish Immunol.">
        <title>Early steps in the European eel (Anguilla anguilla)-Vibrio vulnificus interaction in the gills: Role of the RtxA13 toxin.</title>
        <authorList>
            <person name="Callol A."/>
            <person name="Pajuelo D."/>
            <person name="Ebbesson L."/>
            <person name="Teles M."/>
            <person name="MacKenzie S."/>
            <person name="Amaro C."/>
        </authorList>
    </citation>
    <scope>NUCLEOTIDE SEQUENCE</scope>
</reference>
<sequence>MENEELMNCMSTLTEKPEKCRQLLCKAKTVLTKKKIQVPF</sequence>